<dbReference type="RefSeq" id="WP_152805218.1">
    <property type="nucleotide sequence ID" value="NZ_WHNX01000021.1"/>
</dbReference>
<keyword evidence="6 10" id="KW-0067">ATP-binding</keyword>
<dbReference type="GO" id="GO:0016887">
    <property type="term" value="F:ATP hydrolysis activity"/>
    <property type="evidence" value="ECO:0007669"/>
    <property type="project" value="InterPro"/>
</dbReference>
<evidence type="ECO:0000256" key="5">
    <source>
        <dbReference type="ARBA" id="ARBA00022741"/>
    </source>
</evidence>
<dbReference type="InterPro" id="IPR003439">
    <property type="entry name" value="ABC_transporter-like_ATP-bd"/>
</dbReference>
<dbReference type="PANTHER" id="PTHR43790">
    <property type="entry name" value="CARBOHYDRATE TRANSPORT ATP-BINDING PROTEIN MG119-RELATED"/>
    <property type="match status" value="1"/>
</dbReference>
<dbReference type="InterPro" id="IPR050107">
    <property type="entry name" value="ABC_carbohydrate_import_ATPase"/>
</dbReference>
<evidence type="ECO:0000256" key="8">
    <source>
        <dbReference type="ARBA" id="ARBA00023136"/>
    </source>
</evidence>
<dbReference type="Gene3D" id="3.40.50.300">
    <property type="entry name" value="P-loop containing nucleotide triphosphate hydrolases"/>
    <property type="match status" value="2"/>
</dbReference>
<protein>
    <submittedName>
        <fullName evidence="10">ATP-binding cassette domain-containing protein</fullName>
    </submittedName>
</protein>
<dbReference type="PANTHER" id="PTHR43790:SF3">
    <property type="entry name" value="D-ALLOSE IMPORT ATP-BINDING PROTEIN ALSA-RELATED"/>
    <property type="match status" value="1"/>
</dbReference>
<evidence type="ECO:0000313" key="11">
    <source>
        <dbReference type="Proteomes" id="UP000440004"/>
    </source>
</evidence>
<keyword evidence="5" id="KW-0547">Nucleotide-binding</keyword>
<dbReference type="Proteomes" id="UP000440004">
    <property type="component" value="Unassembled WGS sequence"/>
</dbReference>
<keyword evidence="11" id="KW-1185">Reference proteome</keyword>
<proteinExistence type="predicted"/>
<keyword evidence="1" id="KW-0813">Transport</keyword>
<evidence type="ECO:0000256" key="7">
    <source>
        <dbReference type="ARBA" id="ARBA00022967"/>
    </source>
</evidence>
<dbReference type="CDD" id="cd03216">
    <property type="entry name" value="ABC_Carb_Monos_I"/>
    <property type="match status" value="1"/>
</dbReference>
<dbReference type="InterPro" id="IPR017871">
    <property type="entry name" value="ABC_transporter-like_CS"/>
</dbReference>
<keyword evidence="2" id="KW-1003">Cell membrane</keyword>
<keyword evidence="4" id="KW-0677">Repeat</keyword>
<dbReference type="PROSITE" id="PS00211">
    <property type="entry name" value="ABC_TRANSPORTER_1"/>
    <property type="match status" value="1"/>
</dbReference>
<dbReference type="EMBL" id="WHNX01000021">
    <property type="protein sequence ID" value="MPW26575.1"/>
    <property type="molecule type" value="Genomic_DNA"/>
</dbReference>
<evidence type="ECO:0000313" key="10">
    <source>
        <dbReference type="EMBL" id="MPW26575.1"/>
    </source>
</evidence>
<organism evidence="10 11">
    <name type="scientific">Alkalibaculum sporogenes</name>
    <dbReference type="NCBI Taxonomy" id="2655001"/>
    <lineage>
        <taxon>Bacteria</taxon>
        <taxon>Bacillati</taxon>
        <taxon>Bacillota</taxon>
        <taxon>Clostridia</taxon>
        <taxon>Eubacteriales</taxon>
        <taxon>Eubacteriaceae</taxon>
        <taxon>Alkalibaculum</taxon>
    </lineage>
</organism>
<comment type="caution">
    <text evidence="10">The sequence shown here is derived from an EMBL/GenBank/DDBJ whole genome shotgun (WGS) entry which is preliminary data.</text>
</comment>
<dbReference type="AlphaFoldDB" id="A0A6A7KB49"/>
<dbReference type="Pfam" id="PF00005">
    <property type="entry name" value="ABC_tran"/>
    <property type="match status" value="2"/>
</dbReference>
<feature type="domain" description="ABC transporter" evidence="9">
    <location>
        <begin position="259"/>
        <end position="526"/>
    </location>
</feature>
<evidence type="ECO:0000259" key="9">
    <source>
        <dbReference type="PROSITE" id="PS50893"/>
    </source>
</evidence>
<dbReference type="SUPFAM" id="SSF52540">
    <property type="entry name" value="P-loop containing nucleoside triphosphate hydrolases"/>
    <property type="match status" value="2"/>
</dbReference>
<dbReference type="InterPro" id="IPR027417">
    <property type="entry name" value="P-loop_NTPase"/>
</dbReference>
<keyword evidence="3" id="KW-0762">Sugar transport</keyword>
<evidence type="ECO:0000256" key="6">
    <source>
        <dbReference type="ARBA" id="ARBA00022840"/>
    </source>
</evidence>
<name>A0A6A7KB49_9FIRM</name>
<feature type="domain" description="ABC transporter" evidence="9">
    <location>
        <begin position="7"/>
        <end position="245"/>
    </location>
</feature>
<keyword evidence="8" id="KW-0472">Membrane</keyword>
<evidence type="ECO:0000256" key="2">
    <source>
        <dbReference type="ARBA" id="ARBA00022475"/>
    </source>
</evidence>
<dbReference type="PROSITE" id="PS50893">
    <property type="entry name" value="ABC_TRANSPORTER_2"/>
    <property type="match status" value="2"/>
</dbReference>
<keyword evidence="7" id="KW-1278">Translocase</keyword>
<dbReference type="GO" id="GO:0005524">
    <property type="term" value="F:ATP binding"/>
    <property type="evidence" value="ECO:0007669"/>
    <property type="project" value="UniProtKB-KW"/>
</dbReference>
<evidence type="ECO:0000256" key="4">
    <source>
        <dbReference type="ARBA" id="ARBA00022737"/>
    </source>
</evidence>
<sequence>MDKKLFIQTSKITKKFGDVTAVNEVNMDIYLGEIRGLIGENGSGKSTISSMISGIYTITSGEIYIGGTRYKPSSPADAHDMRISMIVQEAGTIDHLTVAENIFLGSEKGFSKMGFIDNEKMVNEAQKALDKIGVSDICAADNIDMYNFEQRKIIEIAKALYYDPQLFIVDETTTALSQDGRIKIYEIMNTLKNNGKAVLFISHDLPELMMVCDTLTVLRDGNLIATMKKEEFDEDRIKQTMVGREIKGNFYRNDFSTPCKEEVLLKIDDASTDRLKNINLNLHAGEILGIGGLSGSGIHELGRICFGMDALTKGLVTARATRKLTIGEKLRKNISKVKKKTFETPNETKIYEIKSVNDALESRIGYISKDRDRETLILESSVADNLTLSALDQLQVFGFISPIAERKFAEGQIGTLNIKCSSKKQLVKELSGGNKQKISFGKWIGNDSKILIFDSPTRGVDIGVKTTMYQLLYDLRQQGYAIMIISEELSELIGMSDRICIMKNGEITKTFEHKDNISDSKIIEFMI</sequence>
<reference evidence="10 11" key="1">
    <citation type="submission" date="2019-10" db="EMBL/GenBank/DDBJ databases">
        <title>Alkalibaculum tamaniensis sp.nov., a new alkaliphilic acetogen, isolated on methoxylated aromatics from a mud volcano.</title>
        <authorList>
            <person name="Khomyakova M.A."/>
            <person name="Merkel A.Y."/>
            <person name="Bonch-Osmolovskaya E.A."/>
            <person name="Slobodkin A.I."/>
        </authorList>
    </citation>
    <scope>NUCLEOTIDE SEQUENCE [LARGE SCALE GENOMIC DNA]</scope>
    <source>
        <strain evidence="10 11">M08DMB</strain>
    </source>
</reference>
<gene>
    <name evidence="10" type="ORF">GC105_12330</name>
</gene>
<accession>A0A6A7KB49</accession>
<dbReference type="InterPro" id="IPR003593">
    <property type="entry name" value="AAA+_ATPase"/>
</dbReference>
<evidence type="ECO:0000256" key="3">
    <source>
        <dbReference type="ARBA" id="ARBA00022597"/>
    </source>
</evidence>
<dbReference type="SMART" id="SM00382">
    <property type="entry name" value="AAA"/>
    <property type="match status" value="2"/>
</dbReference>
<evidence type="ECO:0000256" key="1">
    <source>
        <dbReference type="ARBA" id="ARBA00022448"/>
    </source>
</evidence>